<dbReference type="GO" id="GO:0032259">
    <property type="term" value="P:methylation"/>
    <property type="evidence" value="ECO:0007669"/>
    <property type="project" value="UniProtKB-KW"/>
</dbReference>
<reference evidence="2 3" key="1">
    <citation type="journal article" date="2016" name="ISME J.">
        <title>Chasing the elusive Euryarchaeota class WSA2: genomes reveal a uniquely fastidious methyl-reducing methanogen.</title>
        <authorList>
            <person name="Nobu M.K."/>
            <person name="Narihiro T."/>
            <person name="Kuroda K."/>
            <person name="Mei R."/>
            <person name="Liu W.T."/>
        </authorList>
    </citation>
    <scope>NUCLEOTIDE SEQUENCE [LARGE SCALE GENOMIC DNA]</scope>
    <source>
        <strain evidence="2">U1lsi0528_Bin089</strain>
    </source>
</reference>
<keyword evidence="2" id="KW-0808">Transferase</keyword>
<gene>
    <name evidence="2" type="primary">taw2_2</name>
    <name evidence="2" type="ORF">AMQ74_00872</name>
</gene>
<organism evidence="2 3">
    <name type="scientific">Candidatus Methanofastidiosum methylothiophilum</name>
    <dbReference type="NCBI Taxonomy" id="1705564"/>
    <lineage>
        <taxon>Archaea</taxon>
        <taxon>Methanobacteriati</taxon>
        <taxon>Methanobacteriota</taxon>
        <taxon>Stenosarchaea group</taxon>
        <taxon>Candidatus Methanofastidiosia</taxon>
        <taxon>Candidatus Methanofastidiosales</taxon>
        <taxon>Candidatus Methanofastidiosaceae</taxon>
        <taxon>Candidatus Methanofastidiosum</taxon>
    </lineage>
</organism>
<dbReference type="CDD" id="cd02440">
    <property type="entry name" value="AdoMet_MTases"/>
    <property type="match status" value="1"/>
</dbReference>
<dbReference type="Pfam" id="PF13847">
    <property type="entry name" value="Methyltransf_31"/>
    <property type="match status" value="1"/>
</dbReference>
<dbReference type="PANTHER" id="PTHR43591:SF24">
    <property type="entry name" value="2-METHOXY-6-POLYPRENYL-1,4-BENZOQUINOL METHYLASE, MITOCHONDRIAL"/>
    <property type="match status" value="1"/>
</dbReference>
<dbReference type="EC" id="2.1.1.-" evidence="2"/>
<protein>
    <submittedName>
        <fullName evidence="2">tRNA wyosine derivatives biosynthesis protein Taw2</fullName>
        <ecNumber evidence="2">2.1.1.-</ecNumber>
    </submittedName>
</protein>
<dbReference type="PATRIC" id="fig|1705564.3.peg.899"/>
<dbReference type="Proteomes" id="UP000075578">
    <property type="component" value="Unassembled WGS sequence"/>
</dbReference>
<evidence type="ECO:0000313" key="3">
    <source>
        <dbReference type="Proteomes" id="UP000075578"/>
    </source>
</evidence>
<dbReference type="Gene3D" id="3.40.50.150">
    <property type="entry name" value="Vaccinia Virus protein VP39"/>
    <property type="match status" value="1"/>
</dbReference>
<name>A0A150J4D8_9EURY</name>
<evidence type="ECO:0000313" key="2">
    <source>
        <dbReference type="EMBL" id="KYC52071.1"/>
    </source>
</evidence>
<dbReference type="InterPro" id="IPR029063">
    <property type="entry name" value="SAM-dependent_MTases_sf"/>
</dbReference>
<dbReference type="GO" id="GO:0008168">
    <property type="term" value="F:methyltransferase activity"/>
    <property type="evidence" value="ECO:0007669"/>
    <property type="project" value="UniProtKB-KW"/>
</dbReference>
<dbReference type="InterPro" id="IPR025714">
    <property type="entry name" value="Methyltranfer_dom"/>
</dbReference>
<keyword evidence="2" id="KW-0489">Methyltransferase</keyword>
<evidence type="ECO:0000259" key="1">
    <source>
        <dbReference type="Pfam" id="PF13847"/>
    </source>
</evidence>
<proteinExistence type="predicted"/>
<dbReference type="EMBL" id="LNGD01000042">
    <property type="protein sequence ID" value="KYC52071.1"/>
    <property type="molecule type" value="Genomic_DNA"/>
</dbReference>
<dbReference type="AlphaFoldDB" id="A0A150J4D8"/>
<dbReference type="PANTHER" id="PTHR43591">
    <property type="entry name" value="METHYLTRANSFERASE"/>
    <property type="match status" value="1"/>
</dbReference>
<dbReference type="SUPFAM" id="SSF53335">
    <property type="entry name" value="S-adenosyl-L-methionine-dependent methyltransferases"/>
    <property type="match status" value="1"/>
</dbReference>
<accession>A0A150J4D8</accession>
<feature type="domain" description="Methyltransferase" evidence="1">
    <location>
        <begin position="36"/>
        <end position="143"/>
    </location>
</feature>
<sequence>MAHKFNPKDMQRLDSPERRKILPPEETLNMIGVTNNDIFIDIGCGIGYFSIPASKSVGIKGKVYALDTSSEMIQELERRISENKITNIETIISDPYDFKLNSDIGTFAFMANVLHEIDEKEIFLKETYRVLKKEGTLCIIEWQKKETERGPPLEERLSNDEIKELLKITDFKLNSIYPIGEFFIAYLSKKI</sequence>
<comment type="caution">
    <text evidence="2">The sequence shown here is derived from an EMBL/GenBank/DDBJ whole genome shotgun (WGS) entry which is preliminary data.</text>
</comment>